<organism evidence="3">
    <name type="scientific">marine metagenome</name>
    <dbReference type="NCBI Taxonomy" id="408172"/>
    <lineage>
        <taxon>unclassified sequences</taxon>
        <taxon>metagenomes</taxon>
        <taxon>ecological metagenomes</taxon>
    </lineage>
</organism>
<protein>
    <submittedName>
        <fullName evidence="3">Uncharacterized protein</fullName>
    </submittedName>
</protein>
<keyword evidence="2" id="KW-0802">TPR repeat</keyword>
<dbReference type="InterPro" id="IPR052346">
    <property type="entry name" value="O-mannosyl-transferase_TMTC"/>
</dbReference>
<dbReference type="Pfam" id="PF13431">
    <property type="entry name" value="TPR_17"/>
    <property type="match status" value="1"/>
</dbReference>
<dbReference type="Gene3D" id="1.25.40.10">
    <property type="entry name" value="Tetratricopeptide repeat domain"/>
    <property type="match status" value="2"/>
</dbReference>
<reference evidence="3" key="1">
    <citation type="submission" date="2018-05" db="EMBL/GenBank/DDBJ databases">
        <authorList>
            <person name="Lanie J.A."/>
            <person name="Ng W.-L."/>
            <person name="Kazmierczak K.M."/>
            <person name="Andrzejewski T.M."/>
            <person name="Davidsen T.M."/>
            <person name="Wayne K.J."/>
            <person name="Tettelin H."/>
            <person name="Glass J.I."/>
            <person name="Rusch D."/>
            <person name="Podicherti R."/>
            <person name="Tsui H.-C.T."/>
            <person name="Winkler M.E."/>
        </authorList>
    </citation>
    <scope>NUCLEOTIDE SEQUENCE</scope>
</reference>
<dbReference type="PANTHER" id="PTHR44227">
    <property type="match status" value="1"/>
</dbReference>
<dbReference type="PROSITE" id="PS50293">
    <property type="entry name" value="TPR_REGION"/>
    <property type="match status" value="1"/>
</dbReference>
<dbReference type="EMBL" id="UINC01168491">
    <property type="protein sequence ID" value="SVD71547.1"/>
    <property type="molecule type" value="Genomic_DNA"/>
</dbReference>
<dbReference type="PROSITE" id="PS50005">
    <property type="entry name" value="TPR"/>
    <property type="match status" value="3"/>
</dbReference>
<proteinExistence type="predicted"/>
<evidence type="ECO:0000256" key="1">
    <source>
        <dbReference type="ARBA" id="ARBA00022737"/>
    </source>
</evidence>
<evidence type="ECO:0000313" key="3">
    <source>
        <dbReference type="EMBL" id="SVD71547.1"/>
    </source>
</evidence>
<feature type="non-terminal residue" evidence="3">
    <location>
        <position position="270"/>
    </location>
</feature>
<keyword evidence="1" id="KW-0677">Repeat</keyword>
<name>A0A382XK60_9ZZZZ</name>
<dbReference type="InterPro" id="IPR011990">
    <property type="entry name" value="TPR-like_helical_dom_sf"/>
</dbReference>
<dbReference type="SMART" id="SM00028">
    <property type="entry name" value="TPR"/>
    <property type="match status" value="3"/>
</dbReference>
<accession>A0A382XK60</accession>
<dbReference type="Gene3D" id="1.25.40.1040">
    <property type="match status" value="1"/>
</dbReference>
<feature type="non-terminal residue" evidence="3">
    <location>
        <position position="1"/>
    </location>
</feature>
<dbReference type="SUPFAM" id="SSF48452">
    <property type="entry name" value="TPR-like"/>
    <property type="match status" value="1"/>
</dbReference>
<dbReference type="Pfam" id="PF13414">
    <property type="entry name" value="TPR_11"/>
    <property type="match status" value="1"/>
</dbReference>
<evidence type="ECO:0000256" key="2">
    <source>
        <dbReference type="ARBA" id="ARBA00022803"/>
    </source>
</evidence>
<dbReference type="PANTHER" id="PTHR44227:SF3">
    <property type="entry name" value="PROTEIN O-MANNOSYL-TRANSFERASE TMTC4"/>
    <property type="match status" value="1"/>
</dbReference>
<sequence length="270" mass="29231">GQLEEATASYRRALVLEPEKAETQFNLGNALRATGDADGAVVAYEKAIDLRPDYPSAMLQIGLVHHATGDPVAAATMFRRVISTDPKNAEAHFALANTLYATGQLDQAVAAYDEAARLRSDILDASFELGKPRHVHAHFDRGDSGAALAACDAFLARKPGQSGALAMKAIALNELDRQDEARNLLGFDRFLRLVRPEPPHDLPSISAFNKALARHVYDHSTLMDAPESYSTERGQNTGELFVSSDGPAAQFRAMVEKAVAGYRDTLPRDS</sequence>
<dbReference type="InterPro" id="IPR019734">
    <property type="entry name" value="TPR_rpt"/>
</dbReference>
<dbReference type="AlphaFoldDB" id="A0A382XK60"/>
<gene>
    <name evidence="3" type="ORF">METZ01_LOCUS424401</name>
</gene>